<dbReference type="InterPro" id="IPR037401">
    <property type="entry name" value="SnoaL-like"/>
</dbReference>
<feature type="domain" description="SnoaL-like" evidence="1">
    <location>
        <begin position="6"/>
        <end position="108"/>
    </location>
</feature>
<keyword evidence="3" id="KW-1185">Reference proteome</keyword>
<dbReference type="Pfam" id="PF12680">
    <property type="entry name" value="SnoaL_2"/>
    <property type="match status" value="1"/>
</dbReference>
<dbReference type="InterPro" id="IPR032710">
    <property type="entry name" value="NTF2-like_dom_sf"/>
</dbReference>
<evidence type="ECO:0000313" key="3">
    <source>
        <dbReference type="Proteomes" id="UP001597013"/>
    </source>
</evidence>
<evidence type="ECO:0000313" key="2">
    <source>
        <dbReference type="EMBL" id="MFD1061644.1"/>
    </source>
</evidence>
<name>A0ABW3N1R7_9FLAO</name>
<organism evidence="2 3">
    <name type="scientific">Winogradskyella litorisediminis</name>
    <dbReference type="NCBI Taxonomy" id="1156618"/>
    <lineage>
        <taxon>Bacteria</taxon>
        <taxon>Pseudomonadati</taxon>
        <taxon>Bacteroidota</taxon>
        <taxon>Flavobacteriia</taxon>
        <taxon>Flavobacteriales</taxon>
        <taxon>Flavobacteriaceae</taxon>
        <taxon>Winogradskyella</taxon>
    </lineage>
</organism>
<evidence type="ECO:0000259" key="1">
    <source>
        <dbReference type="Pfam" id="PF12680"/>
    </source>
</evidence>
<gene>
    <name evidence="2" type="ORF">ACFQ1Q_00185</name>
</gene>
<dbReference type="Proteomes" id="UP001597013">
    <property type="component" value="Unassembled WGS sequence"/>
</dbReference>
<dbReference type="Gene3D" id="3.10.450.50">
    <property type="match status" value="1"/>
</dbReference>
<accession>A0ABW3N1R7</accession>
<dbReference type="SUPFAM" id="SSF54427">
    <property type="entry name" value="NTF2-like"/>
    <property type="match status" value="1"/>
</dbReference>
<reference evidence="3" key="1">
    <citation type="journal article" date="2019" name="Int. J. Syst. Evol. Microbiol.">
        <title>The Global Catalogue of Microorganisms (GCM) 10K type strain sequencing project: providing services to taxonomists for standard genome sequencing and annotation.</title>
        <authorList>
            <consortium name="The Broad Institute Genomics Platform"/>
            <consortium name="The Broad Institute Genome Sequencing Center for Infectious Disease"/>
            <person name="Wu L."/>
            <person name="Ma J."/>
        </authorList>
    </citation>
    <scope>NUCLEOTIDE SEQUENCE [LARGE SCALE GENOMIC DNA]</scope>
    <source>
        <strain evidence="3">CCUG 62215</strain>
    </source>
</reference>
<dbReference type="RefSeq" id="WP_386126746.1">
    <property type="nucleotide sequence ID" value="NZ_JBHTJL010000003.1"/>
</dbReference>
<sequence>MDALLHKFYLAFKNLDADTMIECYHDDILFKDPAFGVLKAERAKNMWRMLCNTQKGKDFKVSYSNIKTNNEKGYANWQAEYLFSKTGRRVINSISSEFQFKDGLIIKHTDSFDLHNWAKQAFGFKGWLIGNTSFFENKLQKQTNKILDIFESKNI</sequence>
<dbReference type="EMBL" id="JBHTJL010000003">
    <property type="protein sequence ID" value="MFD1061644.1"/>
    <property type="molecule type" value="Genomic_DNA"/>
</dbReference>
<protein>
    <submittedName>
        <fullName evidence="2">Nuclear transport factor 2 family protein</fullName>
    </submittedName>
</protein>
<comment type="caution">
    <text evidence="2">The sequence shown here is derived from an EMBL/GenBank/DDBJ whole genome shotgun (WGS) entry which is preliminary data.</text>
</comment>
<proteinExistence type="predicted"/>